<keyword evidence="1" id="KW-0732">Signal</keyword>
<dbReference type="eggNOG" id="COG0457">
    <property type="taxonomic scope" value="Bacteria"/>
</dbReference>
<name>A8ZSC0_DESOH</name>
<dbReference type="AlphaFoldDB" id="A8ZSC0"/>
<dbReference type="STRING" id="96561.Dole_1853"/>
<evidence type="ECO:0000313" key="3">
    <source>
        <dbReference type="Proteomes" id="UP000008561"/>
    </source>
</evidence>
<dbReference type="Pfam" id="PF14559">
    <property type="entry name" value="TPR_19"/>
    <property type="match status" value="1"/>
</dbReference>
<dbReference type="Gene3D" id="1.25.40.10">
    <property type="entry name" value="Tetratricopeptide repeat domain"/>
    <property type="match status" value="2"/>
</dbReference>
<proteinExistence type="predicted"/>
<sequence length="502" mass="57014">MGTVLLRAGAGLLIVAMLHLPVWAAPDAAEIQRGRMAFDTGVFLYESGDFDKAGERFRQAIATDGANPYYNYYLARVYMEQQEYAKAVVHLDRARSSDQKIPGLDFDWAMVHYRLADYATAGRLFDRVSAAEPNNALSRYYAGISQYQLYAYEDAIALLQEAGAMNRSVKPNAAFYIGMCHKQLGDTGAAMESLAYAAENATDRETRNAAASQLSALSRQQRQAKPYTLMARLETKYNNNVLLEPVDNEALFNDESDWAFTGILSGSYDVVRANEITVGAGYTHYQSWYADLGQYDLTGSLFDIYARYRKGDVLASLSYRPAYFWMNEESYLMRHEIRPSVTAKLRDNLMASLTYAYKRDNDMLDNGRDGHINEMLARMIYSMPDNRGDLMAGLGYLVNSASHNDYDYDMIKTEVAARLYLPWQSRLILSGECRFREHDHTDSIYGVVRDDTRYRGSLGVEKDLYRDIISAGAGYMYTDNDSNIANYKYRSHEFRLFLSARI</sequence>
<feature type="signal peptide" evidence="1">
    <location>
        <begin position="1"/>
        <end position="24"/>
    </location>
</feature>
<dbReference type="KEGG" id="dol:Dole_1853"/>
<organism evidence="2 3">
    <name type="scientific">Desulfosudis oleivorans (strain DSM 6200 / JCM 39069 / Hxd3)</name>
    <name type="common">Desulfococcus oleovorans</name>
    <dbReference type="NCBI Taxonomy" id="96561"/>
    <lineage>
        <taxon>Bacteria</taxon>
        <taxon>Pseudomonadati</taxon>
        <taxon>Thermodesulfobacteriota</taxon>
        <taxon>Desulfobacteria</taxon>
        <taxon>Desulfobacterales</taxon>
        <taxon>Desulfosudaceae</taxon>
        <taxon>Desulfosudis</taxon>
    </lineage>
</organism>
<accession>A8ZSC0</accession>
<gene>
    <name evidence="2" type="ordered locus">Dole_1853</name>
</gene>
<dbReference type="InterPro" id="IPR019734">
    <property type="entry name" value="TPR_rpt"/>
</dbReference>
<dbReference type="RefSeq" id="WP_012175270.1">
    <property type="nucleotide sequence ID" value="NC_009943.1"/>
</dbReference>
<protein>
    <submittedName>
        <fullName evidence="2">Tetratricopeptide TPR_2 repeat protein</fullName>
    </submittedName>
</protein>
<evidence type="ECO:0000313" key="2">
    <source>
        <dbReference type="EMBL" id="ABW67657.1"/>
    </source>
</evidence>
<evidence type="ECO:0000256" key="1">
    <source>
        <dbReference type="SAM" id="SignalP"/>
    </source>
</evidence>
<dbReference type="HOGENOM" id="CLU_542616_0_0_7"/>
<dbReference type="Pfam" id="PF13432">
    <property type="entry name" value="TPR_16"/>
    <property type="match status" value="1"/>
</dbReference>
<dbReference type="SUPFAM" id="SSF48452">
    <property type="entry name" value="TPR-like"/>
    <property type="match status" value="1"/>
</dbReference>
<dbReference type="Proteomes" id="UP000008561">
    <property type="component" value="Chromosome"/>
</dbReference>
<reference evidence="2 3" key="1">
    <citation type="submission" date="2007-10" db="EMBL/GenBank/DDBJ databases">
        <title>Complete sequence of Desulfococcus oleovorans Hxd3.</title>
        <authorList>
            <consortium name="US DOE Joint Genome Institute"/>
            <person name="Copeland A."/>
            <person name="Lucas S."/>
            <person name="Lapidus A."/>
            <person name="Barry K."/>
            <person name="Glavina del Rio T."/>
            <person name="Dalin E."/>
            <person name="Tice H."/>
            <person name="Pitluck S."/>
            <person name="Kiss H."/>
            <person name="Brettin T."/>
            <person name="Bruce D."/>
            <person name="Detter J.C."/>
            <person name="Han C."/>
            <person name="Schmutz J."/>
            <person name="Larimer F."/>
            <person name="Land M."/>
            <person name="Hauser L."/>
            <person name="Kyrpides N."/>
            <person name="Kim E."/>
            <person name="Wawrik B."/>
            <person name="Richardson P."/>
        </authorList>
    </citation>
    <scope>NUCLEOTIDE SEQUENCE [LARGE SCALE GENOMIC DNA]</scope>
    <source>
        <strain evidence="3">DSM 6200 / JCM 39069 / Hxd3</strain>
    </source>
</reference>
<keyword evidence="3" id="KW-1185">Reference proteome</keyword>
<dbReference type="EMBL" id="CP000859">
    <property type="protein sequence ID" value="ABW67657.1"/>
    <property type="molecule type" value="Genomic_DNA"/>
</dbReference>
<feature type="chain" id="PRO_5002733936" evidence="1">
    <location>
        <begin position="25"/>
        <end position="502"/>
    </location>
</feature>
<dbReference type="SMART" id="SM00028">
    <property type="entry name" value="TPR"/>
    <property type="match status" value="4"/>
</dbReference>
<dbReference type="InterPro" id="IPR011990">
    <property type="entry name" value="TPR-like_helical_dom_sf"/>
</dbReference>